<gene>
    <name evidence="4" type="ORF">PVAND_013821</name>
</gene>
<feature type="compositionally biased region" description="Polar residues" evidence="1">
    <location>
        <begin position="455"/>
        <end position="470"/>
    </location>
</feature>
<dbReference type="GO" id="GO:0062129">
    <property type="term" value="C:chitin-based extracellular matrix"/>
    <property type="evidence" value="ECO:0007669"/>
    <property type="project" value="TreeGrafter"/>
</dbReference>
<organism evidence="4 5">
    <name type="scientific">Polypedilum vanderplanki</name>
    <name type="common">Sleeping chironomid midge</name>
    <dbReference type="NCBI Taxonomy" id="319348"/>
    <lineage>
        <taxon>Eukaryota</taxon>
        <taxon>Metazoa</taxon>
        <taxon>Ecdysozoa</taxon>
        <taxon>Arthropoda</taxon>
        <taxon>Hexapoda</taxon>
        <taxon>Insecta</taxon>
        <taxon>Pterygota</taxon>
        <taxon>Neoptera</taxon>
        <taxon>Endopterygota</taxon>
        <taxon>Diptera</taxon>
        <taxon>Nematocera</taxon>
        <taxon>Chironomoidea</taxon>
        <taxon>Chironomidae</taxon>
        <taxon>Chironominae</taxon>
        <taxon>Polypedilum</taxon>
        <taxon>Polypedilum</taxon>
    </lineage>
</organism>
<dbReference type="PANTHER" id="PTHR31927">
    <property type="entry name" value="FI07246P-RELATED-RELATED"/>
    <property type="match status" value="1"/>
</dbReference>
<dbReference type="SMART" id="SM00690">
    <property type="entry name" value="DM5"/>
    <property type="match status" value="1"/>
</dbReference>
<feature type="compositionally biased region" description="Low complexity" evidence="1">
    <location>
        <begin position="405"/>
        <end position="428"/>
    </location>
</feature>
<sequence length="498" mass="49811">MRAIVIFASLMAVALARPDVSHLAQTQGYQYNSPNSGSSSSGSGAIAGPSKGGYSGGNNQFAGSSNNFNTQAYQGSSVPSTSGFSSGQPSGGYSGNAQQQQQFGGFQSGSGGSGGFQSGSSSGSSGFGGQSSGGFGGQSSGQSYSGSGGFTSGGGFSSGGTNLVQGQSQSIDLTGGSSGGDRVVYKPVIKQGEPIITKNFYVHAAPEEDENVRVEEKVQVVRPQKSYKIIFIKAPSSGSSFNAANYPVFPQNEEKTIVYVLSKKDDFAGGDFGEIPTPPPAVTHKPEVYFIKYKTKQEAAAAVANIQAQYKGEGTSGDFGATGSDSGFTSSGSSNGFAGSSSSGSNGYAGTGSGSSFGGTGSGSGYSSSSGSGFGTGGTSDLSLQNFRGENNDEDSNVDIASFLPNANGNNGQSSGFSSSSGSQSAFGPSGGQISLQSSASGPSGGSSVEHSHQTDSSGQITSQSTNFANGNEIVPQNIVRVDDESAFAGIQSYLPPN</sequence>
<dbReference type="GO" id="GO:0008010">
    <property type="term" value="F:structural constituent of chitin-based larval cuticle"/>
    <property type="evidence" value="ECO:0007669"/>
    <property type="project" value="TreeGrafter"/>
</dbReference>
<dbReference type="GO" id="GO:0040003">
    <property type="term" value="P:chitin-based cuticle development"/>
    <property type="evidence" value="ECO:0007669"/>
    <property type="project" value="TreeGrafter"/>
</dbReference>
<dbReference type="OrthoDB" id="6376010at2759"/>
<feature type="compositionally biased region" description="Gly residues" evidence="1">
    <location>
        <begin position="106"/>
        <end position="117"/>
    </location>
</feature>
<evidence type="ECO:0000256" key="1">
    <source>
        <dbReference type="SAM" id="MobiDB-lite"/>
    </source>
</evidence>
<feature type="region of interest" description="Disordered" evidence="1">
    <location>
        <begin position="359"/>
        <end position="472"/>
    </location>
</feature>
<feature type="region of interest" description="Disordered" evidence="1">
    <location>
        <begin position="31"/>
        <end position="178"/>
    </location>
</feature>
<feature type="chain" id="PRO_5039930951" description="DUF243 domain-containing protein" evidence="2">
    <location>
        <begin position="17"/>
        <end position="498"/>
    </location>
</feature>
<protein>
    <recommendedName>
        <fullName evidence="3">DUF243 domain-containing protein</fullName>
    </recommendedName>
</protein>
<evidence type="ECO:0000313" key="5">
    <source>
        <dbReference type="Proteomes" id="UP001107558"/>
    </source>
</evidence>
<accession>A0A9J6CRS5</accession>
<dbReference type="InterPro" id="IPR004145">
    <property type="entry name" value="DUF243"/>
</dbReference>
<proteinExistence type="predicted"/>
<feature type="compositionally biased region" description="Polar residues" evidence="1">
    <location>
        <begin position="161"/>
        <end position="172"/>
    </location>
</feature>
<keyword evidence="2" id="KW-0732">Signal</keyword>
<dbReference type="Proteomes" id="UP001107558">
    <property type="component" value="Chromosome 1"/>
</dbReference>
<feature type="signal peptide" evidence="2">
    <location>
        <begin position="1"/>
        <end position="16"/>
    </location>
</feature>
<evidence type="ECO:0000259" key="3">
    <source>
        <dbReference type="SMART" id="SM00690"/>
    </source>
</evidence>
<feature type="domain" description="DUF243" evidence="3">
    <location>
        <begin position="194"/>
        <end position="296"/>
    </location>
</feature>
<dbReference type="Pfam" id="PF03103">
    <property type="entry name" value="DUF243"/>
    <property type="match status" value="1"/>
</dbReference>
<keyword evidence="5" id="KW-1185">Reference proteome</keyword>
<feature type="compositionally biased region" description="Gly residues" evidence="1">
    <location>
        <begin position="125"/>
        <end position="139"/>
    </location>
</feature>
<dbReference type="EMBL" id="JADBJN010000001">
    <property type="protein sequence ID" value="KAG5684596.1"/>
    <property type="molecule type" value="Genomic_DNA"/>
</dbReference>
<feature type="compositionally biased region" description="Low complexity" evidence="1">
    <location>
        <begin position="95"/>
        <end position="105"/>
    </location>
</feature>
<feature type="compositionally biased region" description="Low complexity" evidence="1">
    <location>
        <begin position="75"/>
        <end position="87"/>
    </location>
</feature>
<dbReference type="AlphaFoldDB" id="A0A9J6CRS5"/>
<evidence type="ECO:0000256" key="2">
    <source>
        <dbReference type="SAM" id="SignalP"/>
    </source>
</evidence>
<feature type="compositionally biased region" description="Low complexity" evidence="1">
    <location>
        <begin position="435"/>
        <end position="448"/>
    </location>
</feature>
<evidence type="ECO:0000313" key="4">
    <source>
        <dbReference type="EMBL" id="KAG5684596.1"/>
    </source>
</evidence>
<feature type="compositionally biased region" description="Gly residues" evidence="1">
    <location>
        <begin position="146"/>
        <end position="158"/>
    </location>
</feature>
<dbReference type="PANTHER" id="PTHR31927:SF2">
    <property type="entry name" value="FI07246P-RELATED"/>
    <property type="match status" value="1"/>
</dbReference>
<comment type="caution">
    <text evidence="4">The sequence shown here is derived from an EMBL/GenBank/DDBJ whole genome shotgun (WGS) entry which is preliminary data.</text>
</comment>
<feature type="compositionally biased region" description="Low complexity" evidence="1">
    <location>
        <begin position="32"/>
        <end position="49"/>
    </location>
</feature>
<feature type="compositionally biased region" description="Polar residues" evidence="1">
    <location>
        <begin position="57"/>
        <end position="74"/>
    </location>
</feature>
<name>A0A9J6CRS5_POLVA</name>
<reference evidence="4" key="1">
    <citation type="submission" date="2021-03" db="EMBL/GenBank/DDBJ databases">
        <title>Chromosome level genome of the anhydrobiotic midge Polypedilum vanderplanki.</title>
        <authorList>
            <person name="Yoshida Y."/>
            <person name="Kikawada T."/>
            <person name="Gusev O."/>
        </authorList>
    </citation>
    <scope>NUCLEOTIDE SEQUENCE</scope>
    <source>
        <strain evidence="4">NIAS01</strain>
        <tissue evidence="4">Whole body or cell culture</tissue>
    </source>
</reference>